<gene>
    <name evidence="4" type="ORF">DL762_008940</name>
</gene>
<keyword evidence="1" id="KW-0677">Repeat</keyword>
<dbReference type="SUPFAM" id="SSF48403">
    <property type="entry name" value="Ankyrin repeat"/>
    <property type="match status" value="1"/>
</dbReference>
<accession>A0ABY0GVG1</accession>
<name>A0ABY0GVG1_9PEZI</name>
<sequence length="240" mass="26711">MGYVNREDAARVVRYSSSGEGKVLNTILAQSDLRRSQAAGLFHVIVLEAKRLLDFALQGNTLAMDFYAKTLASRGETTRSVIYSDSQAVDPEKKSVLHAAAEGGQNDIAKYMACEVCPLTPRDPKDDATKRGINKQNYESQQYKQHEVMRYLIRRCVDIDKRTLSGKTALHIAVRNDDARVVQILLDAGIRIVTKDMGGRTAFDIAVYEKKPGAAAALQARRGFNPRAPVFRPFEFEGCR</sequence>
<dbReference type="InterPro" id="IPR036770">
    <property type="entry name" value="Ankyrin_rpt-contain_sf"/>
</dbReference>
<dbReference type="PANTHER" id="PTHR24198">
    <property type="entry name" value="ANKYRIN REPEAT AND PROTEIN KINASE DOMAIN-CONTAINING PROTEIN"/>
    <property type="match status" value="1"/>
</dbReference>
<evidence type="ECO:0000256" key="2">
    <source>
        <dbReference type="ARBA" id="ARBA00023043"/>
    </source>
</evidence>
<dbReference type="InterPro" id="IPR002110">
    <property type="entry name" value="Ankyrin_rpt"/>
</dbReference>
<keyword evidence="2 3" id="KW-0040">ANK repeat</keyword>
<evidence type="ECO:0000256" key="1">
    <source>
        <dbReference type="ARBA" id="ARBA00022737"/>
    </source>
</evidence>
<dbReference type="Gene3D" id="1.25.40.20">
    <property type="entry name" value="Ankyrin repeat-containing domain"/>
    <property type="match status" value="1"/>
</dbReference>
<dbReference type="EMBL" id="QJNS01000417">
    <property type="protein sequence ID" value="RYO77965.1"/>
    <property type="molecule type" value="Genomic_DNA"/>
</dbReference>
<dbReference type="SMART" id="SM00248">
    <property type="entry name" value="ANK"/>
    <property type="match status" value="3"/>
</dbReference>
<comment type="caution">
    <text evidence="4">The sequence shown here is derived from an EMBL/GenBank/DDBJ whole genome shotgun (WGS) entry which is preliminary data.</text>
</comment>
<organism evidence="4 5">
    <name type="scientific">Monosporascus cannonballus</name>
    <dbReference type="NCBI Taxonomy" id="155416"/>
    <lineage>
        <taxon>Eukaryota</taxon>
        <taxon>Fungi</taxon>
        <taxon>Dikarya</taxon>
        <taxon>Ascomycota</taxon>
        <taxon>Pezizomycotina</taxon>
        <taxon>Sordariomycetes</taxon>
        <taxon>Xylariomycetidae</taxon>
        <taxon>Xylariales</taxon>
        <taxon>Xylariales incertae sedis</taxon>
        <taxon>Monosporascus</taxon>
    </lineage>
</organism>
<reference evidence="4 5" key="1">
    <citation type="submission" date="2018-06" db="EMBL/GenBank/DDBJ databases">
        <title>Complete Genomes of Monosporascus.</title>
        <authorList>
            <person name="Robinson A.J."/>
            <person name="Natvig D.O."/>
        </authorList>
    </citation>
    <scope>NUCLEOTIDE SEQUENCE [LARGE SCALE GENOMIC DNA]</scope>
    <source>
        <strain evidence="4 5">CBS 609.92</strain>
    </source>
</reference>
<evidence type="ECO:0000313" key="5">
    <source>
        <dbReference type="Proteomes" id="UP000294003"/>
    </source>
</evidence>
<keyword evidence="5" id="KW-1185">Reference proteome</keyword>
<dbReference type="PROSITE" id="PS50088">
    <property type="entry name" value="ANK_REPEAT"/>
    <property type="match status" value="1"/>
</dbReference>
<dbReference type="Proteomes" id="UP000294003">
    <property type="component" value="Unassembled WGS sequence"/>
</dbReference>
<protein>
    <submittedName>
        <fullName evidence="4">Uncharacterized protein</fullName>
    </submittedName>
</protein>
<feature type="repeat" description="ANK" evidence="3">
    <location>
        <begin position="165"/>
        <end position="197"/>
    </location>
</feature>
<dbReference type="PANTHER" id="PTHR24198:SF165">
    <property type="entry name" value="ANKYRIN REPEAT-CONTAINING PROTEIN-RELATED"/>
    <property type="match status" value="1"/>
</dbReference>
<proteinExistence type="predicted"/>
<dbReference type="PROSITE" id="PS50297">
    <property type="entry name" value="ANK_REP_REGION"/>
    <property type="match status" value="1"/>
</dbReference>
<evidence type="ECO:0000256" key="3">
    <source>
        <dbReference type="PROSITE-ProRule" id="PRU00023"/>
    </source>
</evidence>
<dbReference type="Pfam" id="PF12796">
    <property type="entry name" value="Ank_2"/>
    <property type="match status" value="1"/>
</dbReference>
<evidence type="ECO:0000313" key="4">
    <source>
        <dbReference type="EMBL" id="RYO77965.1"/>
    </source>
</evidence>